<dbReference type="InterPro" id="IPR005828">
    <property type="entry name" value="MFS_sugar_transport-like"/>
</dbReference>
<dbReference type="Pfam" id="PF00083">
    <property type="entry name" value="Sugar_tr"/>
    <property type="match status" value="2"/>
</dbReference>
<feature type="transmembrane region" description="Helical" evidence="8">
    <location>
        <begin position="301"/>
        <end position="326"/>
    </location>
</feature>
<evidence type="ECO:0000256" key="4">
    <source>
        <dbReference type="ARBA" id="ARBA00022842"/>
    </source>
</evidence>
<evidence type="ECO:0000256" key="6">
    <source>
        <dbReference type="ARBA" id="ARBA00023136"/>
    </source>
</evidence>
<feature type="compositionally biased region" description="Polar residues" evidence="7">
    <location>
        <begin position="26"/>
        <end position="69"/>
    </location>
</feature>
<dbReference type="GO" id="GO:0005739">
    <property type="term" value="C:mitochondrion"/>
    <property type="evidence" value="ECO:0007669"/>
    <property type="project" value="TreeGrafter"/>
</dbReference>
<dbReference type="GO" id="GO:0009085">
    <property type="term" value="P:lysine biosynthetic process"/>
    <property type="evidence" value="ECO:0007669"/>
    <property type="project" value="TreeGrafter"/>
</dbReference>
<evidence type="ECO:0000256" key="8">
    <source>
        <dbReference type="SAM" id="Phobius"/>
    </source>
</evidence>
<keyword evidence="3 8" id="KW-0812">Transmembrane</keyword>
<dbReference type="SMART" id="SM01329">
    <property type="entry name" value="Iso_dh"/>
    <property type="match status" value="1"/>
</dbReference>
<dbReference type="GO" id="GO:0006102">
    <property type="term" value="P:isocitrate metabolic process"/>
    <property type="evidence" value="ECO:0007669"/>
    <property type="project" value="TreeGrafter"/>
</dbReference>
<dbReference type="PROSITE" id="PS00470">
    <property type="entry name" value="IDH_IMDH"/>
    <property type="match status" value="1"/>
</dbReference>
<dbReference type="EMBL" id="CP118376">
    <property type="protein sequence ID" value="WFD43144.1"/>
    <property type="molecule type" value="Genomic_DNA"/>
</dbReference>
<proteinExistence type="inferred from homology"/>
<keyword evidence="5 8" id="KW-1133">Transmembrane helix</keyword>
<dbReference type="SUPFAM" id="SSF53659">
    <property type="entry name" value="Isocitrate/Isopropylmalate dehydrogenase-like"/>
    <property type="match status" value="1"/>
</dbReference>
<dbReference type="Pfam" id="PF00180">
    <property type="entry name" value="Iso_dh"/>
    <property type="match status" value="1"/>
</dbReference>
<dbReference type="GO" id="GO:0047046">
    <property type="term" value="F:homoisocitrate dehydrogenase activity"/>
    <property type="evidence" value="ECO:0007669"/>
    <property type="project" value="TreeGrafter"/>
</dbReference>
<feature type="transmembrane region" description="Helical" evidence="8">
    <location>
        <begin position="568"/>
        <end position="586"/>
    </location>
</feature>
<feature type="transmembrane region" description="Helical" evidence="8">
    <location>
        <begin position="472"/>
        <end position="492"/>
    </location>
</feature>
<organism evidence="10 11">
    <name type="scientific">Malassezia psittaci</name>
    <dbReference type="NCBI Taxonomy" id="1821823"/>
    <lineage>
        <taxon>Eukaryota</taxon>
        <taxon>Fungi</taxon>
        <taxon>Dikarya</taxon>
        <taxon>Basidiomycota</taxon>
        <taxon>Ustilaginomycotina</taxon>
        <taxon>Malasseziomycetes</taxon>
        <taxon>Malasseziales</taxon>
        <taxon>Malasseziaceae</taxon>
        <taxon>Malassezia</taxon>
    </lineage>
</organism>
<evidence type="ECO:0000256" key="7">
    <source>
        <dbReference type="SAM" id="MobiDB-lite"/>
    </source>
</evidence>
<dbReference type="AlphaFoldDB" id="A0AAF0FAY9"/>
<keyword evidence="6 8" id="KW-0472">Membrane</keyword>
<dbReference type="GO" id="GO:0006099">
    <property type="term" value="P:tricarboxylic acid cycle"/>
    <property type="evidence" value="ECO:0007669"/>
    <property type="project" value="TreeGrafter"/>
</dbReference>
<accession>A0AAF0FAY9</accession>
<feature type="transmembrane region" description="Helical" evidence="8">
    <location>
        <begin position="252"/>
        <end position="270"/>
    </location>
</feature>
<feature type="region of interest" description="Disordered" evidence="7">
    <location>
        <begin position="1"/>
        <end position="83"/>
    </location>
</feature>
<dbReference type="Gene3D" id="3.40.718.10">
    <property type="entry name" value="Isopropylmalate Dehydrogenase"/>
    <property type="match status" value="1"/>
</dbReference>
<dbReference type="PANTHER" id="PTHR11835:SF48">
    <property type="entry name" value="HOMOISOCITRATE DEHYDROGENASE, MITOCHONDRIAL"/>
    <property type="match status" value="1"/>
</dbReference>
<protein>
    <recommendedName>
        <fullName evidence="9">Isopropylmalate dehydrogenase-like domain-containing protein</fullName>
    </recommendedName>
</protein>
<feature type="transmembrane region" description="Helical" evidence="8">
    <location>
        <begin position="504"/>
        <end position="528"/>
    </location>
</feature>
<feature type="transmembrane region" description="Helical" evidence="8">
    <location>
        <begin position="439"/>
        <end position="460"/>
    </location>
</feature>
<sequence>MTSNPQFADQYIHHNEEPLGLHGAQAANSQTLPNQESFGSQPSNGDMTDSTRYNPSQGNNGTGFPSASESGAPFGSGMGDQAMSPEAERAFHEVLYPSDIYTPDGTYWADLPFGEKMRFCNRQSNAEARRELSSIGAMMKRDPLSPVKAYFGTYVLNGLGMFVEGYTLFSVGNIKPLFQATWPNCWKSHKECSSNWIAAIDYLEIIGIIVGQIAVGIEGDWVGRRFGMVQDAVIMTIGSIMLTAMWGVNHNGWVICYAWSLFIYGIGVGGEYPMTSTRAMEGSGDRYATSTGDRMHRGRNVLLAFLMQGWGQFFNQVILILLLLVFHNSLRPPFSKTAVQWTFRCSFGFIALITLFLVYYRYYKISYSEQSLRDAKTRLNTSGYDSKSLKLAFKHYWGRLFASCFGWFANDFFFYGNKIFSGVFINLITGSGGSLQTTWLYNLINIGVQLPGYYLAALLVDNKMYGRKNMQAIGFLCTFALFCGAEFGYNTLTAKGHPGHLKAFQFIFFFSSFWNQFGYNSTTFLVAAEMFPASIRASCHGFGAAWGKLGALCPTIIYNYVSDNHKKFHIVTWFGLAGLLVTLIFLPDTTGLDLREQERYWEYVMNGREEDYHGVAIHPRHLSLFERVVLKRNRHYNPQLDFQQKSQEFRQIYYSSMQGYESNRKDLTAQQQEFLNSDFGTKYVKDVYKGQDNSDKIHASKLDSVALNASRALRIGMIPADGIGREVLPVAERVMAAAPGAPKFEFVHLDAGFDLFSVTGNSLPQETIDTLKNSCDGAMFGSVSSPSHSVVGYSSPIVRLRKELNLYANIRPVDGPVMSGVRGQKPVDLLTVRENTECLYVKQETQEDTPNGKVARATRQITEHASTRIGRKAFEVALARKTMREKDGVDKPTKVTICHKSNVLSVTDGLFRTSVRSVYDADKKENGGEGLYEGIELDEQLVDSMVYRMYREPEVFDVIVAPNLYGDIISDGAAALVGSLGLVASVNASDSFFMGEPVHGSAPDLVGSGKANPMASIRSAALMLQYMGYTDPALAMFKAVDAVLTEGQTLTPDLPNGKASTSEVEEAVIRAMLK</sequence>
<evidence type="ECO:0000313" key="11">
    <source>
        <dbReference type="Proteomes" id="UP001214628"/>
    </source>
</evidence>
<dbReference type="PANTHER" id="PTHR11835">
    <property type="entry name" value="DECARBOXYLATING DEHYDROGENASES-ISOCITRATE, ISOPROPYLMALATE, TARTRATE"/>
    <property type="match status" value="1"/>
</dbReference>
<keyword evidence="4" id="KW-0460">Magnesium</keyword>
<dbReference type="Proteomes" id="UP001214628">
    <property type="component" value="Chromosome 2"/>
</dbReference>
<gene>
    <name evidence="10" type="ORF">MPSI1_001797</name>
</gene>
<feature type="transmembrane region" description="Helical" evidence="8">
    <location>
        <begin position="229"/>
        <end position="246"/>
    </location>
</feature>
<feature type="transmembrane region" description="Helical" evidence="8">
    <location>
        <begin position="196"/>
        <end position="217"/>
    </location>
</feature>
<dbReference type="SUPFAM" id="SSF103473">
    <property type="entry name" value="MFS general substrate transporter"/>
    <property type="match status" value="1"/>
</dbReference>
<feature type="domain" description="Isopropylmalate dehydrogenase-like" evidence="9">
    <location>
        <begin position="714"/>
        <end position="1068"/>
    </location>
</feature>
<reference evidence="10" key="1">
    <citation type="submission" date="2023-02" db="EMBL/GenBank/DDBJ databases">
        <title>Mating type loci evolution in Malassezia.</title>
        <authorList>
            <person name="Coelho M.A."/>
        </authorList>
    </citation>
    <scope>NUCLEOTIDE SEQUENCE</scope>
    <source>
        <strain evidence="10">CBS 14136</strain>
    </source>
</reference>
<keyword evidence="11" id="KW-1185">Reference proteome</keyword>
<evidence type="ECO:0000256" key="5">
    <source>
        <dbReference type="ARBA" id="ARBA00022989"/>
    </source>
</evidence>
<feature type="transmembrane region" description="Helical" evidence="8">
    <location>
        <begin position="338"/>
        <end position="360"/>
    </location>
</feature>
<feature type="transmembrane region" description="Helical" evidence="8">
    <location>
        <begin position="149"/>
        <end position="169"/>
    </location>
</feature>
<dbReference type="InterPro" id="IPR036259">
    <property type="entry name" value="MFS_trans_sf"/>
</dbReference>
<dbReference type="GO" id="GO:0051287">
    <property type="term" value="F:NAD binding"/>
    <property type="evidence" value="ECO:0007669"/>
    <property type="project" value="InterPro"/>
</dbReference>
<evidence type="ECO:0000313" key="10">
    <source>
        <dbReference type="EMBL" id="WFD43144.1"/>
    </source>
</evidence>
<comment type="similarity">
    <text evidence="2">Belongs to the isocitrate and isopropylmalate dehydrogenases family.</text>
</comment>
<comment type="subcellular location">
    <subcellularLocation>
        <location evidence="1">Membrane</location>
    </subcellularLocation>
</comment>
<dbReference type="Gene3D" id="1.20.1250.20">
    <property type="entry name" value="MFS general substrate transporter like domains"/>
    <property type="match status" value="1"/>
</dbReference>
<evidence type="ECO:0000256" key="3">
    <source>
        <dbReference type="ARBA" id="ARBA00022692"/>
    </source>
</evidence>
<dbReference type="InterPro" id="IPR024084">
    <property type="entry name" value="IsoPropMal-DH-like_dom"/>
</dbReference>
<dbReference type="InterPro" id="IPR019818">
    <property type="entry name" value="IsoCit/isopropylmalate_DH_CS"/>
</dbReference>
<name>A0AAF0FAY9_9BASI</name>
<evidence type="ECO:0000256" key="1">
    <source>
        <dbReference type="ARBA" id="ARBA00004370"/>
    </source>
</evidence>
<evidence type="ECO:0000259" key="9">
    <source>
        <dbReference type="SMART" id="SM01329"/>
    </source>
</evidence>
<dbReference type="GO" id="GO:0004449">
    <property type="term" value="F:isocitrate dehydrogenase (NAD+) activity"/>
    <property type="evidence" value="ECO:0007669"/>
    <property type="project" value="TreeGrafter"/>
</dbReference>
<evidence type="ECO:0000256" key="2">
    <source>
        <dbReference type="ARBA" id="ARBA00007769"/>
    </source>
</evidence>
<dbReference type="GO" id="GO:0016020">
    <property type="term" value="C:membrane"/>
    <property type="evidence" value="ECO:0007669"/>
    <property type="project" value="UniProtKB-SubCell"/>
</dbReference>
<dbReference type="GO" id="GO:0022857">
    <property type="term" value="F:transmembrane transporter activity"/>
    <property type="evidence" value="ECO:0007669"/>
    <property type="project" value="InterPro"/>
</dbReference>
<dbReference type="GO" id="GO:0000287">
    <property type="term" value="F:magnesium ion binding"/>
    <property type="evidence" value="ECO:0007669"/>
    <property type="project" value="InterPro"/>
</dbReference>